<dbReference type="GO" id="GO:0005524">
    <property type="term" value="F:ATP binding"/>
    <property type="evidence" value="ECO:0007669"/>
    <property type="project" value="UniProtKB-KW"/>
</dbReference>
<keyword evidence="2" id="KW-0813">Transport</keyword>
<dbReference type="InterPro" id="IPR015860">
    <property type="entry name" value="ABC_transpr_TagH-like"/>
</dbReference>
<proteinExistence type="inferred from homology"/>
<sequence>MSSDDIAIGVHQLAKRYQIYDTPRDRLKQFVLPRAQRLFGAQPKHYFSEFWALNDVSFEVKKGETVGIIGRNGSGKSTLLQMICGTLSPTLGHVEVNGRVAALLELGAGFNPEFTGRENIFMNGTLLGLSKQEIEARYEDIVAFADVGMFIDQPVKMYSSGMYVRVAFAIAASMDPSILIVDEALAVGDLAFQAKCMVRLRELMDRGTTVLFVSHDMSSVRNICSKVLWLKQGRAVAYGDPKQVVGAYVSEMNLDINRITTGKAAEPEASGTDSQPAAEPAQDVIPHEPAAFLDGHSRYGDGRAIILDVTLMNQQGHTTELLELHEPYKLRVIVRANVDIENPAIGYSLRDFKGNQIVGAMNSNFPQVNMPSFEAGKTYCVEIAGVNMLAQGGYTVNVGVENIVQQNKVHQYLDVLENARVFQSTFGSQAENIFPAMVWQDVEFDIREIGAGVAA</sequence>
<evidence type="ECO:0000259" key="7">
    <source>
        <dbReference type="PROSITE" id="PS50893"/>
    </source>
</evidence>
<dbReference type="GO" id="GO:0140359">
    <property type="term" value="F:ABC-type transporter activity"/>
    <property type="evidence" value="ECO:0007669"/>
    <property type="project" value="InterPro"/>
</dbReference>
<keyword evidence="4" id="KW-0472">Membrane</keyword>
<dbReference type="PROSITE" id="PS50893">
    <property type="entry name" value="ABC_TRANSPORTER_2"/>
    <property type="match status" value="1"/>
</dbReference>
<dbReference type="InterPro" id="IPR050683">
    <property type="entry name" value="Bact_Polysacc_Export_ATP-bd"/>
</dbReference>
<dbReference type="CDD" id="cd03220">
    <property type="entry name" value="ABC_KpsT_Wzt"/>
    <property type="match status" value="1"/>
</dbReference>
<keyword evidence="3" id="KW-1003">Cell membrane</keyword>
<keyword evidence="4" id="KW-0997">Cell inner membrane</keyword>
<dbReference type="InterPro" id="IPR003439">
    <property type="entry name" value="ABC_transporter-like_ATP-bd"/>
</dbReference>
<dbReference type="PANTHER" id="PTHR46743">
    <property type="entry name" value="TEICHOIC ACIDS EXPORT ATP-BINDING PROTEIN TAGH"/>
    <property type="match status" value="1"/>
</dbReference>
<dbReference type="eggNOG" id="COG1134">
    <property type="taxonomic scope" value="Bacteria"/>
</dbReference>
<dbReference type="KEGG" id="bgf:BC1003_0753"/>
<dbReference type="Pfam" id="PF14524">
    <property type="entry name" value="Wzt_C"/>
    <property type="match status" value="1"/>
</dbReference>
<evidence type="ECO:0000256" key="2">
    <source>
        <dbReference type="ARBA" id="ARBA00022448"/>
    </source>
</evidence>
<gene>
    <name evidence="8" type="ordered locus">BC1003_0753</name>
</gene>
<evidence type="ECO:0000256" key="5">
    <source>
        <dbReference type="ARBA" id="ARBA00022741"/>
    </source>
</evidence>
<dbReference type="Gene3D" id="2.70.50.60">
    <property type="entry name" value="abc- transporter (atp binding component) like domain"/>
    <property type="match status" value="1"/>
</dbReference>
<dbReference type="Gene3D" id="3.40.50.300">
    <property type="entry name" value="P-loop containing nucleotide triphosphate hydrolases"/>
    <property type="match status" value="1"/>
</dbReference>
<keyword evidence="6" id="KW-0067">ATP-binding</keyword>
<dbReference type="EMBL" id="CP002217">
    <property type="protein sequence ID" value="ADN56742.1"/>
    <property type="molecule type" value="Genomic_DNA"/>
</dbReference>
<keyword evidence="5" id="KW-0547">Nucleotide-binding</keyword>
<dbReference type="SMART" id="SM00382">
    <property type="entry name" value="AAA"/>
    <property type="match status" value="1"/>
</dbReference>
<dbReference type="GO" id="GO:0016020">
    <property type="term" value="C:membrane"/>
    <property type="evidence" value="ECO:0007669"/>
    <property type="project" value="InterPro"/>
</dbReference>
<protein>
    <submittedName>
        <fullName evidence="8">ABC transporter related protein</fullName>
    </submittedName>
</protein>
<dbReference type="InterPro" id="IPR003593">
    <property type="entry name" value="AAA+_ATPase"/>
</dbReference>
<evidence type="ECO:0000256" key="3">
    <source>
        <dbReference type="ARBA" id="ARBA00022475"/>
    </source>
</evidence>
<dbReference type="GO" id="GO:0016887">
    <property type="term" value="F:ATP hydrolysis activity"/>
    <property type="evidence" value="ECO:0007669"/>
    <property type="project" value="InterPro"/>
</dbReference>
<organism evidence="8">
    <name type="scientific">Burkholderia sp. (strain CCGE1003)</name>
    <dbReference type="NCBI Taxonomy" id="640512"/>
    <lineage>
        <taxon>Bacteria</taxon>
        <taxon>Pseudomonadati</taxon>
        <taxon>Pseudomonadota</taxon>
        <taxon>Betaproteobacteria</taxon>
        <taxon>Burkholderiales</taxon>
        <taxon>Burkholderiaceae</taxon>
        <taxon>Burkholderia</taxon>
    </lineage>
</organism>
<dbReference type="AlphaFoldDB" id="E1TA90"/>
<dbReference type="InterPro" id="IPR027417">
    <property type="entry name" value="P-loop_NTPase"/>
</dbReference>
<dbReference type="OrthoDB" id="9778870at2"/>
<dbReference type="PANTHER" id="PTHR46743:SF2">
    <property type="entry name" value="TEICHOIC ACIDS EXPORT ATP-BINDING PROTEIN TAGH"/>
    <property type="match status" value="1"/>
</dbReference>
<evidence type="ECO:0000256" key="6">
    <source>
        <dbReference type="ARBA" id="ARBA00022840"/>
    </source>
</evidence>
<dbReference type="SUPFAM" id="SSF52540">
    <property type="entry name" value="P-loop containing nucleoside triphosphate hydrolases"/>
    <property type="match status" value="1"/>
</dbReference>
<feature type="domain" description="ABC transporter" evidence="7">
    <location>
        <begin position="33"/>
        <end position="257"/>
    </location>
</feature>
<evidence type="ECO:0000313" key="8">
    <source>
        <dbReference type="EMBL" id="ADN56742.1"/>
    </source>
</evidence>
<name>E1TA90_BURSG</name>
<dbReference type="CDD" id="cd10147">
    <property type="entry name" value="Wzt_C-like"/>
    <property type="match status" value="1"/>
</dbReference>
<evidence type="ECO:0000256" key="1">
    <source>
        <dbReference type="ARBA" id="ARBA00005417"/>
    </source>
</evidence>
<comment type="similarity">
    <text evidence="1">Belongs to the ABC transporter superfamily.</text>
</comment>
<dbReference type="HOGENOM" id="CLU_000604_101_1_4"/>
<accession>E1TA90</accession>
<dbReference type="InterPro" id="IPR029439">
    <property type="entry name" value="Wzt_C"/>
</dbReference>
<reference evidence="8" key="1">
    <citation type="submission" date="2010-09" db="EMBL/GenBank/DDBJ databases">
        <title>Complete sequence of chromosome1 of Burkholderia sp. CCGE1003.</title>
        <authorList>
            <consortium name="US DOE Joint Genome Institute"/>
            <person name="Lucas S."/>
            <person name="Copeland A."/>
            <person name="Lapidus A."/>
            <person name="Cheng J.-F."/>
            <person name="Bruce D."/>
            <person name="Goodwin L."/>
            <person name="Pitluck S."/>
            <person name="Daligault H."/>
            <person name="Davenport K."/>
            <person name="Detter J.C."/>
            <person name="Han C."/>
            <person name="Tapia R."/>
            <person name="Land M."/>
            <person name="Hauser L."/>
            <person name="Jeffries C."/>
            <person name="Kyrpides N."/>
            <person name="Ivanova N."/>
            <person name="Ovchinnikova G."/>
            <person name="Martinez-Romero E."/>
            <person name="Rogel M.A."/>
            <person name="Auchtung J."/>
            <person name="Tiedje J.M."/>
            <person name="Woyke T."/>
        </authorList>
    </citation>
    <scope>NUCLEOTIDE SEQUENCE</scope>
    <source>
        <strain evidence="8">CCGE1003</strain>
    </source>
</reference>
<evidence type="ECO:0000256" key="4">
    <source>
        <dbReference type="ARBA" id="ARBA00022519"/>
    </source>
</evidence>
<dbReference type="Pfam" id="PF00005">
    <property type="entry name" value="ABC_tran"/>
    <property type="match status" value="1"/>
</dbReference>
<dbReference type="STRING" id="640512.BC1003_0753"/>